<protein>
    <submittedName>
        <fullName evidence="1">Uncharacterized protein</fullName>
    </submittedName>
</protein>
<dbReference type="Proteomes" id="UP001202248">
    <property type="component" value="Unassembled WGS sequence"/>
</dbReference>
<accession>A0ABS9SL41</accession>
<evidence type="ECO:0000313" key="1">
    <source>
        <dbReference type="EMBL" id="MCH5599094.1"/>
    </source>
</evidence>
<keyword evidence="2" id="KW-1185">Reference proteome</keyword>
<comment type="caution">
    <text evidence="1">The sequence shown here is derived from an EMBL/GenBank/DDBJ whole genome shotgun (WGS) entry which is preliminary data.</text>
</comment>
<evidence type="ECO:0000313" key="2">
    <source>
        <dbReference type="Proteomes" id="UP001202248"/>
    </source>
</evidence>
<sequence>MSSSETETIMQKLDAAEFSILRSAIEKASTFASPTGKVSDILANPNGTVTFLRRIMRRF</sequence>
<name>A0ABS9SL41_9BACT</name>
<dbReference type="RefSeq" id="WP_240830772.1">
    <property type="nucleotide sequence ID" value="NZ_JAKWBL010000003.1"/>
</dbReference>
<dbReference type="EMBL" id="JAKWBL010000003">
    <property type="protein sequence ID" value="MCH5599094.1"/>
    <property type="molecule type" value="Genomic_DNA"/>
</dbReference>
<reference evidence="1 2" key="1">
    <citation type="submission" date="2022-02" db="EMBL/GenBank/DDBJ databases">
        <authorList>
            <person name="Min J."/>
        </authorList>
    </citation>
    <scope>NUCLEOTIDE SEQUENCE [LARGE SCALE GENOMIC DNA]</scope>
    <source>
        <strain evidence="1 2">GR10-1</strain>
    </source>
</reference>
<organism evidence="1 2">
    <name type="scientific">Niabella ginsengisoli</name>
    <dbReference type="NCBI Taxonomy" id="522298"/>
    <lineage>
        <taxon>Bacteria</taxon>
        <taxon>Pseudomonadati</taxon>
        <taxon>Bacteroidota</taxon>
        <taxon>Chitinophagia</taxon>
        <taxon>Chitinophagales</taxon>
        <taxon>Chitinophagaceae</taxon>
        <taxon>Niabella</taxon>
    </lineage>
</organism>
<gene>
    <name evidence="1" type="ORF">MKP09_14850</name>
</gene>
<proteinExistence type="predicted"/>